<dbReference type="Proteomes" id="UP001249851">
    <property type="component" value="Unassembled WGS sequence"/>
</dbReference>
<comment type="caution">
    <text evidence="1">The sequence shown here is derived from an EMBL/GenBank/DDBJ whole genome shotgun (WGS) entry which is preliminary data.</text>
</comment>
<dbReference type="EMBL" id="JARQWQ010000057">
    <property type="protein sequence ID" value="KAK2556302.1"/>
    <property type="molecule type" value="Genomic_DNA"/>
</dbReference>
<organism evidence="1 2">
    <name type="scientific">Acropora cervicornis</name>
    <name type="common">Staghorn coral</name>
    <dbReference type="NCBI Taxonomy" id="6130"/>
    <lineage>
        <taxon>Eukaryota</taxon>
        <taxon>Metazoa</taxon>
        <taxon>Cnidaria</taxon>
        <taxon>Anthozoa</taxon>
        <taxon>Hexacorallia</taxon>
        <taxon>Scleractinia</taxon>
        <taxon>Astrocoeniina</taxon>
        <taxon>Acroporidae</taxon>
        <taxon>Acropora</taxon>
    </lineage>
</organism>
<proteinExistence type="predicted"/>
<protein>
    <submittedName>
        <fullName evidence="1">Uncharacterized protein</fullName>
    </submittedName>
</protein>
<dbReference type="AlphaFoldDB" id="A0AAD9Q7S7"/>
<reference evidence="1" key="2">
    <citation type="journal article" date="2023" name="Science">
        <title>Genomic signatures of disease resistance in endangered staghorn corals.</title>
        <authorList>
            <person name="Vollmer S.V."/>
            <person name="Selwyn J.D."/>
            <person name="Despard B.A."/>
            <person name="Roesel C.L."/>
        </authorList>
    </citation>
    <scope>NUCLEOTIDE SEQUENCE</scope>
    <source>
        <strain evidence="1">K2</strain>
    </source>
</reference>
<gene>
    <name evidence="1" type="ORF">P5673_021956</name>
</gene>
<accession>A0AAD9Q7S7</accession>
<keyword evidence="2" id="KW-1185">Reference proteome</keyword>
<sequence>MNCPLDFIARKSDKRIYALRQLKNCGVVSVTVVMVYFSLFRSKQEYRPHSGSTSFELLPDAMSTTHPHPVRCSHPHPSPSPFTLTLDLTVALTFVSATLSCDPLSSCFSFVAANKQLPWKCVPVQIHRLAMMQMSGTAYWERIHGKLVEFHVEMSTRNARERKTVKQSPERISRWASSRSRIQKDCRKELIFVLR</sequence>
<evidence type="ECO:0000313" key="2">
    <source>
        <dbReference type="Proteomes" id="UP001249851"/>
    </source>
</evidence>
<name>A0AAD9Q7S7_ACRCE</name>
<reference evidence="1" key="1">
    <citation type="journal article" date="2023" name="G3 (Bethesda)">
        <title>Whole genome assembly and annotation of the endangered Caribbean coral Acropora cervicornis.</title>
        <authorList>
            <person name="Selwyn J.D."/>
            <person name="Vollmer S.V."/>
        </authorList>
    </citation>
    <scope>NUCLEOTIDE SEQUENCE</scope>
    <source>
        <strain evidence="1">K2</strain>
    </source>
</reference>
<evidence type="ECO:0000313" key="1">
    <source>
        <dbReference type="EMBL" id="KAK2556302.1"/>
    </source>
</evidence>